<feature type="signal peptide" evidence="1">
    <location>
        <begin position="1"/>
        <end position="29"/>
    </location>
</feature>
<dbReference type="EMBL" id="BSPD01000001">
    <property type="protein sequence ID" value="GLS24308.1"/>
    <property type="molecule type" value="Genomic_DNA"/>
</dbReference>
<proteinExistence type="predicted"/>
<evidence type="ECO:0000256" key="1">
    <source>
        <dbReference type="SAM" id="SignalP"/>
    </source>
</evidence>
<dbReference type="Proteomes" id="UP001156870">
    <property type="component" value="Unassembled WGS sequence"/>
</dbReference>
<evidence type="ECO:0008006" key="4">
    <source>
        <dbReference type="Google" id="ProtNLM"/>
    </source>
</evidence>
<evidence type="ECO:0000313" key="2">
    <source>
        <dbReference type="EMBL" id="GLS24308.1"/>
    </source>
</evidence>
<name>A0AA37T145_9GAMM</name>
<dbReference type="AlphaFoldDB" id="A0AA37T145"/>
<sequence>MKIQKNSANKISFFTLTLTLLCIHFSASAMEQRCGEGPIVEEYNERIRIRPQGIVSTDTDNLQWAVNNVIPGGTIELCEGEFYLGEGNERRTVTITQGVKLTGVKIDGEWLTTIKGGGSAYGLIPDPYIGPFLIDSANDSNAVIFEHIWLRDWLSEAIFIESCNGFQLLESKVTHPVVSGYGYPFGYTNFIHAILARNSESTGEMIVTDSYADLTWQYGLKPHDTNFVTAFGLPATAFTKIEVSRNTIISNDEAIELTANNAGIPSEVIIEDNDITVDFDIEGNWPLHFALFIAGNENTDVVSIKNNNLTLSNTSRAGILDAMGAMILTGENFDVVNNRFHFNDFDGKAIQIGNLGNLLLVDFGSSLYNSAFSDNQFSGEMTDIGIDFTGLLSNRSRGNLFLLGDSLSDVTPNRTIDTFGTRACNNIFEGELGNTRGNLNRRCR</sequence>
<keyword evidence="1" id="KW-0732">Signal</keyword>
<reference evidence="2 3" key="1">
    <citation type="journal article" date="2014" name="Int. J. Syst. Evol. Microbiol.">
        <title>Complete genome sequence of Corynebacterium casei LMG S-19264T (=DSM 44701T), isolated from a smear-ripened cheese.</title>
        <authorList>
            <consortium name="US DOE Joint Genome Institute (JGI-PGF)"/>
            <person name="Walter F."/>
            <person name="Albersmeier A."/>
            <person name="Kalinowski J."/>
            <person name="Ruckert C."/>
        </authorList>
    </citation>
    <scope>NUCLEOTIDE SEQUENCE [LARGE SCALE GENOMIC DNA]</scope>
    <source>
        <strain evidence="2 3">NBRC 110095</strain>
    </source>
</reference>
<evidence type="ECO:0000313" key="3">
    <source>
        <dbReference type="Proteomes" id="UP001156870"/>
    </source>
</evidence>
<comment type="caution">
    <text evidence="2">The sequence shown here is derived from an EMBL/GenBank/DDBJ whole genome shotgun (WGS) entry which is preliminary data.</text>
</comment>
<dbReference type="SUPFAM" id="SSF51126">
    <property type="entry name" value="Pectin lyase-like"/>
    <property type="match status" value="1"/>
</dbReference>
<gene>
    <name evidence="2" type="ORF">GCM10007877_00190</name>
</gene>
<keyword evidence="3" id="KW-1185">Reference proteome</keyword>
<dbReference type="InterPro" id="IPR011050">
    <property type="entry name" value="Pectin_lyase_fold/virulence"/>
</dbReference>
<accession>A0AA37T145</accession>
<organism evidence="2 3">
    <name type="scientific">Marinibactrum halimedae</name>
    <dbReference type="NCBI Taxonomy" id="1444977"/>
    <lineage>
        <taxon>Bacteria</taxon>
        <taxon>Pseudomonadati</taxon>
        <taxon>Pseudomonadota</taxon>
        <taxon>Gammaproteobacteria</taxon>
        <taxon>Cellvibrionales</taxon>
        <taxon>Cellvibrionaceae</taxon>
        <taxon>Marinibactrum</taxon>
    </lineage>
</organism>
<dbReference type="RefSeq" id="WP_232595248.1">
    <property type="nucleotide sequence ID" value="NZ_BSPD01000001.1"/>
</dbReference>
<feature type="chain" id="PRO_5041262129" description="Right-handed parallel beta-helix repeat-containing protein" evidence="1">
    <location>
        <begin position="30"/>
        <end position="444"/>
    </location>
</feature>
<protein>
    <recommendedName>
        <fullName evidence="4">Right-handed parallel beta-helix repeat-containing protein</fullName>
    </recommendedName>
</protein>